<accession>A0A6C0FBM2</accession>
<dbReference type="EMBL" id="MN738823">
    <property type="protein sequence ID" value="QHT38013.1"/>
    <property type="molecule type" value="Genomic_DNA"/>
</dbReference>
<reference evidence="2" key="1">
    <citation type="journal article" date="2020" name="Nature">
        <title>Giant virus diversity and host interactions through global metagenomics.</title>
        <authorList>
            <person name="Schulz F."/>
            <person name="Roux S."/>
            <person name="Paez-Espino D."/>
            <person name="Jungbluth S."/>
            <person name="Walsh D.A."/>
            <person name="Denef V.J."/>
            <person name="McMahon K.D."/>
            <person name="Konstantinidis K.T."/>
            <person name="Eloe-Fadrosh E.A."/>
            <person name="Kyrpides N.C."/>
            <person name="Woyke T."/>
        </authorList>
    </citation>
    <scope>NUCLEOTIDE SEQUENCE</scope>
    <source>
        <strain evidence="2">GVMAG-S-ERX556049-19</strain>
    </source>
</reference>
<evidence type="ECO:0000313" key="2">
    <source>
        <dbReference type="EMBL" id="QHT38013.1"/>
    </source>
</evidence>
<sequence>MYIFSYKKWFQKPLHVSSLLFTVPFLYFYKDKLYDFFYFLTNRKRIKTENILTKSDDYIENKKEQFLETLKKGALSENIEKEFYNETIYKDAIVAEDNKLEKSWKKRILFEQTPRGSVIMYYDAFKMAFSYYSDTNSLPYKLLNAIAMKYCLTFHCMDFFIDQNIVSIENESPLIKIHHIEKKKKNEKKNIQKEDSDENSPFAKLKNYNNDKLKTKDNNDQTKENKDEKIKNIITNKFVSLGKIRSFQPLYKPLKKNKSVQFTSSLLENLEQETNLQKQVMSYKDFKNKSLHSE</sequence>
<dbReference type="AlphaFoldDB" id="A0A6C0FBM2"/>
<feature type="region of interest" description="Disordered" evidence="1">
    <location>
        <begin position="185"/>
        <end position="228"/>
    </location>
</feature>
<evidence type="ECO:0000256" key="1">
    <source>
        <dbReference type="SAM" id="MobiDB-lite"/>
    </source>
</evidence>
<feature type="compositionally biased region" description="Basic and acidic residues" evidence="1">
    <location>
        <begin position="209"/>
        <end position="228"/>
    </location>
</feature>
<organism evidence="2">
    <name type="scientific">viral metagenome</name>
    <dbReference type="NCBI Taxonomy" id="1070528"/>
    <lineage>
        <taxon>unclassified sequences</taxon>
        <taxon>metagenomes</taxon>
        <taxon>organismal metagenomes</taxon>
    </lineage>
</organism>
<proteinExistence type="predicted"/>
<protein>
    <submittedName>
        <fullName evidence="2">Uncharacterized protein</fullName>
    </submittedName>
</protein>
<name>A0A6C0FBM2_9ZZZZ</name>